<sequence length="255" mass="27366">MADNSTSLRFGWFALLVFLAACVSPEQPVAPTGSTLRGYVRPANALATVTATGATGGVSRPATVDTVSGLFTWNDLPAGSYSLDFDQARGYDKPLRRIVNLPFGKATQLDTLRLCRDGQVKGGTVTWIANDTAFSATRVRGLIETSFNNTLLLTAETRNGSRTEMLDFKLQARFTGPGTYALNALPQAAYSSYLYRDTVRATYTTSGSTGGTLVVDSYDACTGAITGTFAFTATDPRATPARQRRIRAGRFALRL</sequence>
<keyword evidence="2" id="KW-0378">Hydrolase</keyword>
<gene>
    <name evidence="2" type="ORF">EJV47_06450</name>
</gene>
<feature type="signal peptide" evidence="1">
    <location>
        <begin position="1"/>
        <end position="23"/>
    </location>
</feature>
<evidence type="ECO:0000313" key="3">
    <source>
        <dbReference type="Proteomes" id="UP000282184"/>
    </source>
</evidence>
<reference evidence="2 3" key="1">
    <citation type="submission" date="2018-12" db="EMBL/GenBank/DDBJ databases">
        <title>Hymenobacter gummosus sp. nov., isolated from a spring.</title>
        <authorList>
            <person name="Nie L."/>
        </authorList>
    </citation>
    <scope>NUCLEOTIDE SEQUENCE [LARGE SCALE GENOMIC DNA]</scope>
    <source>
        <strain evidence="2 3">KCTC 52166</strain>
    </source>
</reference>
<proteinExistence type="predicted"/>
<dbReference type="GO" id="GO:0004180">
    <property type="term" value="F:carboxypeptidase activity"/>
    <property type="evidence" value="ECO:0007669"/>
    <property type="project" value="UniProtKB-KW"/>
</dbReference>
<dbReference type="EMBL" id="RXOF01000003">
    <property type="protein sequence ID" value="RTQ51440.1"/>
    <property type="molecule type" value="Genomic_DNA"/>
</dbReference>
<protein>
    <submittedName>
        <fullName evidence="2">Carboxypeptidase regulatory-like domain-containing protein</fullName>
    </submittedName>
</protein>
<dbReference type="Proteomes" id="UP000282184">
    <property type="component" value="Unassembled WGS sequence"/>
</dbReference>
<evidence type="ECO:0000256" key="1">
    <source>
        <dbReference type="SAM" id="SignalP"/>
    </source>
</evidence>
<keyword evidence="2" id="KW-0645">Protease</keyword>
<dbReference type="OrthoDB" id="885873at2"/>
<dbReference type="Pfam" id="PF19765">
    <property type="entry name" value="DUF6252"/>
    <property type="match status" value="1"/>
</dbReference>
<keyword evidence="2" id="KW-0121">Carboxypeptidase</keyword>
<comment type="caution">
    <text evidence="2">The sequence shown here is derived from an EMBL/GenBank/DDBJ whole genome shotgun (WGS) entry which is preliminary data.</text>
</comment>
<keyword evidence="1" id="KW-0732">Signal</keyword>
<dbReference type="RefSeq" id="WP_126692333.1">
    <property type="nucleotide sequence ID" value="NZ_RXOF01000003.1"/>
</dbReference>
<feature type="chain" id="PRO_5019420189" evidence="1">
    <location>
        <begin position="24"/>
        <end position="255"/>
    </location>
</feature>
<dbReference type="InterPro" id="IPR046219">
    <property type="entry name" value="DUF6252"/>
</dbReference>
<accession>A0A431U531</accession>
<evidence type="ECO:0000313" key="2">
    <source>
        <dbReference type="EMBL" id="RTQ51440.1"/>
    </source>
</evidence>
<organism evidence="2 3">
    <name type="scientific">Hymenobacter gummosus</name>
    <dbReference type="NCBI Taxonomy" id="1776032"/>
    <lineage>
        <taxon>Bacteria</taxon>
        <taxon>Pseudomonadati</taxon>
        <taxon>Bacteroidota</taxon>
        <taxon>Cytophagia</taxon>
        <taxon>Cytophagales</taxon>
        <taxon>Hymenobacteraceae</taxon>
        <taxon>Hymenobacter</taxon>
    </lineage>
</organism>
<keyword evidence="3" id="KW-1185">Reference proteome</keyword>
<name>A0A431U531_9BACT</name>
<dbReference type="AlphaFoldDB" id="A0A431U531"/>